<feature type="signal peptide" evidence="3">
    <location>
        <begin position="1"/>
        <end position="24"/>
    </location>
</feature>
<comment type="caution">
    <text evidence="5">The sequence shown here is derived from an EMBL/GenBank/DDBJ whole genome shotgun (WGS) entry which is preliminary data.</text>
</comment>
<evidence type="ECO:0000313" key="5">
    <source>
        <dbReference type="EMBL" id="MDR7148616.1"/>
    </source>
</evidence>
<evidence type="ECO:0000256" key="3">
    <source>
        <dbReference type="SAM" id="SignalP"/>
    </source>
</evidence>
<proteinExistence type="predicted"/>
<dbReference type="InterPro" id="IPR027385">
    <property type="entry name" value="Beta-barrel_OMP"/>
</dbReference>
<feature type="domain" description="Outer membrane protein beta-barrel" evidence="4">
    <location>
        <begin position="182"/>
        <end position="360"/>
    </location>
</feature>
<protein>
    <recommendedName>
        <fullName evidence="4">Outer membrane protein beta-barrel domain-containing protein</fullName>
    </recommendedName>
</protein>
<accession>A0ABU1WH81</accession>
<comment type="subcellular location">
    <subcellularLocation>
        <location evidence="1">Cell outer membrane</location>
    </subcellularLocation>
</comment>
<evidence type="ECO:0000256" key="1">
    <source>
        <dbReference type="ARBA" id="ARBA00004442"/>
    </source>
</evidence>
<organism evidence="5 6">
    <name type="scientific">Hydrogenophaga palleronii</name>
    <dbReference type="NCBI Taxonomy" id="65655"/>
    <lineage>
        <taxon>Bacteria</taxon>
        <taxon>Pseudomonadati</taxon>
        <taxon>Pseudomonadota</taxon>
        <taxon>Betaproteobacteria</taxon>
        <taxon>Burkholderiales</taxon>
        <taxon>Comamonadaceae</taxon>
        <taxon>Hydrogenophaga</taxon>
    </lineage>
</organism>
<reference evidence="5 6" key="1">
    <citation type="submission" date="2023-07" db="EMBL/GenBank/DDBJ databases">
        <title>Sorghum-associated microbial communities from plants grown in Nebraska, USA.</title>
        <authorList>
            <person name="Schachtman D."/>
        </authorList>
    </citation>
    <scope>NUCLEOTIDE SEQUENCE [LARGE SCALE GENOMIC DNA]</scope>
    <source>
        <strain evidence="5 6">4249</strain>
    </source>
</reference>
<dbReference type="EMBL" id="JAVDWU010000001">
    <property type="protein sequence ID" value="MDR7148616.1"/>
    <property type="molecule type" value="Genomic_DNA"/>
</dbReference>
<dbReference type="SUPFAM" id="SSF56925">
    <property type="entry name" value="OMPA-like"/>
    <property type="match status" value="1"/>
</dbReference>
<gene>
    <name evidence="5" type="ORF">J2W49_000544</name>
</gene>
<keyword evidence="6" id="KW-1185">Reference proteome</keyword>
<dbReference type="Proteomes" id="UP001265700">
    <property type="component" value="Unassembled WGS sequence"/>
</dbReference>
<feature type="chain" id="PRO_5046078582" description="Outer membrane protein beta-barrel domain-containing protein" evidence="3">
    <location>
        <begin position="25"/>
        <end position="360"/>
    </location>
</feature>
<dbReference type="Gene3D" id="2.40.160.20">
    <property type="match status" value="1"/>
</dbReference>
<name>A0ABU1WH81_9BURK</name>
<evidence type="ECO:0000256" key="2">
    <source>
        <dbReference type="ARBA" id="ARBA00022729"/>
    </source>
</evidence>
<sequence length="360" mass="37401">MNYKNATFVLSALGAATLSLSVHAGMVTDANGNVGYDTAAECDMAVQSGTARFYQPTTRMRPQRRQGEVSVRTAQLADLGPQYAQGACDLGVGRKDGRNGVSKTLQGKYVPFSPTMPVNLYLNKDGAPVRASMGQCDNRFSDVQPRPVAVAAPAPAPVAAAPAPAPAPAVAAPAPALAPAPAPVVAAPAPAAKGMTPYVFGTLGMVNDSTIYHAPVPTNSVGATDRQMGGQIGAGLQFNDLLGAEVFYQGGKSHEYPLANGVDTAGIALKALGARLTLGGNVTEKLRLFGKLGAARVTHDSFTGGDESKTRGLIGFGAAYLLNDNLSLRFDADHYPRMSPSSNPRWGNIDYFGVGLQYSF</sequence>
<dbReference type="Pfam" id="PF13505">
    <property type="entry name" value="OMP_b-brl"/>
    <property type="match status" value="1"/>
</dbReference>
<dbReference type="InterPro" id="IPR011250">
    <property type="entry name" value="OMP/PagP_B-barrel"/>
</dbReference>
<dbReference type="RefSeq" id="WP_310311374.1">
    <property type="nucleotide sequence ID" value="NZ_JAVDWU010000001.1"/>
</dbReference>
<keyword evidence="2 3" id="KW-0732">Signal</keyword>
<evidence type="ECO:0000313" key="6">
    <source>
        <dbReference type="Proteomes" id="UP001265700"/>
    </source>
</evidence>
<evidence type="ECO:0000259" key="4">
    <source>
        <dbReference type="Pfam" id="PF13505"/>
    </source>
</evidence>